<feature type="transmembrane region" description="Helical" evidence="19">
    <location>
        <begin position="26"/>
        <end position="48"/>
    </location>
</feature>
<dbReference type="Pfam" id="PF00905">
    <property type="entry name" value="Transpeptidase"/>
    <property type="match status" value="1"/>
</dbReference>
<evidence type="ECO:0000256" key="2">
    <source>
        <dbReference type="ARBA" id="ARBA00007739"/>
    </source>
</evidence>
<evidence type="ECO:0000256" key="19">
    <source>
        <dbReference type="SAM" id="Phobius"/>
    </source>
</evidence>
<keyword evidence="3" id="KW-1003">Cell membrane</keyword>
<comment type="catalytic activity">
    <reaction evidence="17">
        <text>[GlcNAc-(1-&gt;4)-Mur2Ac(oyl-L-Ala-gamma-D-Glu-L-Lys-D-Ala-D-Ala)](n)-di-trans,octa-cis-undecaprenyl diphosphate + beta-D-GlcNAc-(1-&gt;4)-Mur2Ac(oyl-L-Ala-gamma-D-Glu-L-Lys-D-Ala-D-Ala)-di-trans,octa-cis-undecaprenyl diphosphate = [GlcNAc-(1-&gt;4)-Mur2Ac(oyl-L-Ala-gamma-D-Glu-L-Lys-D-Ala-D-Ala)](n+1)-di-trans,octa-cis-undecaprenyl diphosphate + di-trans,octa-cis-undecaprenyl diphosphate + H(+)</text>
        <dbReference type="Rhea" id="RHEA:23708"/>
        <dbReference type="Rhea" id="RHEA-COMP:9602"/>
        <dbReference type="Rhea" id="RHEA-COMP:9603"/>
        <dbReference type="ChEBI" id="CHEBI:15378"/>
        <dbReference type="ChEBI" id="CHEBI:58405"/>
        <dbReference type="ChEBI" id="CHEBI:60033"/>
        <dbReference type="ChEBI" id="CHEBI:78435"/>
        <dbReference type="EC" id="2.4.99.28"/>
    </reaction>
</comment>
<evidence type="ECO:0000256" key="6">
    <source>
        <dbReference type="ARBA" id="ARBA00022676"/>
    </source>
</evidence>
<protein>
    <submittedName>
        <fullName evidence="21">Penicillin-binding protein 1F</fullName>
    </submittedName>
</protein>
<keyword evidence="13 19" id="KW-0472">Membrane</keyword>
<dbReference type="InterPro" id="IPR036950">
    <property type="entry name" value="PBP_transglycosylase"/>
</dbReference>
<feature type="compositionally biased region" description="Pro residues" evidence="18">
    <location>
        <begin position="757"/>
        <end position="771"/>
    </location>
</feature>
<sequence>MATKPKPPKGNKRSTKPKKKINRRKVLIGVLIALISALICAIGLYIVVYTNGVKILNEQKDNLNFKEASYIYDLNDEKVTSLFRENREHVSIKDVPKKLQEAFIATEDRRFEEHSGVDLWAIGRALVKDITHRGAVEGGSTITQQLAKNVFLSSDKTLFRKGTEVSIALALENTYSKDEILEMYLNRIFLGQRSFGIKAAAKTYFGVDNLNDLQLWQMATLAALPKGPSAYNPISNPEKSKERRGVVLKLMADQGYITQEECAQAAAVDYVPPKVEKQDQDGLYQAYLDYVVEEAEERYNIEEEALLTGGYKIYTSMDPYTQSYVEKVYADDKNFQPTKGEAKMQSAMTIVDNKTGGIIAMSGGRGYQIKGLNRSTVKYQPASSIKPVMDYGPALESGKYTPNSLLSNKQQEFIKGWTPRNWNNKYDPDPVSMTQAIKESLNIPAIWTLQQIGIDKGKAFTEKLGIKLDQNDNYLPIAIGGFTKGTTTIEMAQAYTAFANNGQLNEAHAIRKITDSKGNTQEFKIANKQVMSEKTAYYMTQMLQKVIEPGGTGVKAKFQGKYSNWPLALKTGSHPMETKGYESNYRDIWAVGYTPEWTAAVWTGFDKYDASKGMYIKKDYSGVANNIFRMVMQEGLSKKFGKPGSFPGAPKGTQQIEETNKQKGISDLSAQYNKDSKAVNLKWSAPDDKLSYQIYRKSSKENNYTTLTATSSTEFTDANVKPGETYEYYVKTVTDDDSSGVKSNVASVTIEGETSPTPTPTPSATPTPSVTPTPSATPTATPKPTPSATPTATPKPTEKPEPTLTPKPDE</sequence>
<dbReference type="Pfam" id="PF00041">
    <property type="entry name" value="fn3"/>
    <property type="match status" value="1"/>
</dbReference>
<dbReference type="FunFam" id="1.10.3810.10:FF:000001">
    <property type="entry name" value="Penicillin-binding protein 1A"/>
    <property type="match status" value="1"/>
</dbReference>
<dbReference type="Gene3D" id="3.40.710.10">
    <property type="entry name" value="DD-peptidase/beta-lactamase superfamily"/>
    <property type="match status" value="1"/>
</dbReference>
<dbReference type="InterPro" id="IPR012338">
    <property type="entry name" value="Beta-lactam/transpept-like"/>
</dbReference>
<keyword evidence="11" id="KW-0573">Peptidoglycan synthesis</keyword>
<keyword evidence="15" id="KW-0961">Cell wall biogenesis/degradation</keyword>
<evidence type="ECO:0000256" key="4">
    <source>
        <dbReference type="ARBA" id="ARBA00022645"/>
    </source>
</evidence>
<dbReference type="GO" id="GO:0008360">
    <property type="term" value="P:regulation of cell shape"/>
    <property type="evidence" value="ECO:0007669"/>
    <property type="project" value="UniProtKB-KW"/>
</dbReference>
<keyword evidence="12 19" id="KW-1133">Transmembrane helix</keyword>
<keyword evidence="5" id="KW-0645">Protease</keyword>
<dbReference type="Pfam" id="PF00912">
    <property type="entry name" value="Transgly"/>
    <property type="match status" value="1"/>
</dbReference>
<dbReference type="PROSITE" id="PS50853">
    <property type="entry name" value="FN3"/>
    <property type="match status" value="1"/>
</dbReference>
<feature type="region of interest" description="Disordered" evidence="18">
    <location>
        <begin position="748"/>
        <end position="810"/>
    </location>
</feature>
<dbReference type="GO" id="GO:0008955">
    <property type="term" value="F:peptidoglycan glycosyltransferase activity"/>
    <property type="evidence" value="ECO:0007669"/>
    <property type="project" value="UniProtKB-EC"/>
</dbReference>
<dbReference type="GO" id="GO:0006508">
    <property type="term" value="P:proteolysis"/>
    <property type="evidence" value="ECO:0007669"/>
    <property type="project" value="UniProtKB-KW"/>
</dbReference>
<dbReference type="Gene3D" id="1.10.3810.10">
    <property type="entry name" value="Biosynthetic peptidoglycan transglycosylase-like"/>
    <property type="match status" value="1"/>
</dbReference>
<dbReference type="InterPro" id="IPR001264">
    <property type="entry name" value="Glyco_trans_51"/>
</dbReference>
<evidence type="ECO:0000256" key="15">
    <source>
        <dbReference type="ARBA" id="ARBA00023316"/>
    </source>
</evidence>
<keyword evidence="7" id="KW-0808">Transferase</keyword>
<evidence type="ECO:0000256" key="1">
    <source>
        <dbReference type="ARBA" id="ARBA00007090"/>
    </source>
</evidence>
<evidence type="ECO:0000256" key="18">
    <source>
        <dbReference type="SAM" id="MobiDB-lite"/>
    </source>
</evidence>
<evidence type="ECO:0000256" key="7">
    <source>
        <dbReference type="ARBA" id="ARBA00022679"/>
    </source>
</evidence>
<evidence type="ECO:0000313" key="21">
    <source>
        <dbReference type="EMBL" id="AVF26001.1"/>
    </source>
</evidence>
<dbReference type="GeneID" id="64218579"/>
<evidence type="ECO:0000256" key="17">
    <source>
        <dbReference type="ARBA" id="ARBA00049902"/>
    </source>
</evidence>
<dbReference type="AlphaFoldDB" id="A0A2L1TZ94"/>
<proteinExistence type="inferred from homology"/>
<evidence type="ECO:0000313" key="22">
    <source>
        <dbReference type="Proteomes" id="UP000239833"/>
    </source>
</evidence>
<dbReference type="Proteomes" id="UP000239833">
    <property type="component" value="Chromosome"/>
</dbReference>
<organism evidence="21 22">
    <name type="scientific">Paenibacillus larvae subsp. larvae</name>
    <dbReference type="NCBI Taxonomy" id="147375"/>
    <lineage>
        <taxon>Bacteria</taxon>
        <taxon>Bacillati</taxon>
        <taxon>Bacillota</taxon>
        <taxon>Bacilli</taxon>
        <taxon>Bacillales</taxon>
        <taxon>Paenibacillaceae</taxon>
        <taxon>Paenibacillus</taxon>
    </lineage>
</organism>
<evidence type="ECO:0000256" key="10">
    <source>
        <dbReference type="ARBA" id="ARBA00022960"/>
    </source>
</evidence>
<dbReference type="RefSeq" id="WP_024094598.1">
    <property type="nucleotide sequence ID" value="NZ_CP019655.1"/>
</dbReference>
<dbReference type="InterPro" id="IPR001460">
    <property type="entry name" value="PCN-bd_Tpept"/>
</dbReference>
<keyword evidence="6" id="KW-0328">Glycosyltransferase</keyword>
<evidence type="ECO:0000256" key="14">
    <source>
        <dbReference type="ARBA" id="ARBA00023268"/>
    </source>
</evidence>
<name>A0A2L1TZ94_9BACL</name>
<dbReference type="GO" id="GO:0009002">
    <property type="term" value="F:serine-type D-Ala-D-Ala carboxypeptidase activity"/>
    <property type="evidence" value="ECO:0007669"/>
    <property type="project" value="UniProtKB-EC"/>
</dbReference>
<evidence type="ECO:0000256" key="16">
    <source>
        <dbReference type="ARBA" id="ARBA00034000"/>
    </source>
</evidence>
<dbReference type="Gene3D" id="2.60.40.10">
    <property type="entry name" value="Immunoglobulins"/>
    <property type="match status" value="1"/>
</dbReference>
<dbReference type="InterPro" id="IPR023346">
    <property type="entry name" value="Lysozyme-like_dom_sf"/>
</dbReference>
<evidence type="ECO:0000256" key="11">
    <source>
        <dbReference type="ARBA" id="ARBA00022984"/>
    </source>
</evidence>
<comment type="similarity">
    <text evidence="2">In the N-terminal section; belongs to the glycosyltransferase 51 family.</text>
</comment>
<evidence type="ECO:0000256" key="5">
    <source>
        <dbReference type="ARBA" id="ARBA00022670"/>
    </source>
</evidence>
<dbReference type="GO" id="GO:0008658">
    <property type="term" value="F:penicillin binding"/>
    <property type="evidence" value="ECO:0007669"/>
    <property type="project" value="InterPro"/>
</dbReference>
<dbReference type="EMBL" id="CP019655">
    <property type="protein sequence ID" value="AVF26001.1"/>
    <property type="molecule type" value="Genomic_DNA"/>
</dbReference>
<dbReference type="SUPFAM" id="SSF53955">
    <property type="entry name" value="Lysozyme-like"/>
    <property type="match status" value="1"/>
</dbReference>
<comment type="catalytic activity">
    <reaction evidence="16">
        <text>Preferential cleavage: (Ac)2-L-Lys-D-Ala-|-D-Ala. Also transpeptidation of peptidyl-alanyl moieties that are N-acyl substituents of D-alanine.</text>
        <dbReference type="EC" id="3.4.16.4"/>
    </reaction>
</comment>
<dbReference type="SUPFAM" id="SSF56601">
    <property type="entry name" value="beta-lactamase/transpeptidase-like"/>
    <property type="match status" value="1"/>
</dbReference>
<evidence type="ECO:0000256" key="13">
    <source>
        <dbReference type="ARBA" id="ARBA00023136"/>
    </source>
</evidence>
<evidence type="ECO:0000256" key="9">
    <source>
        <dbReference type="ARBA" id="ARBA00022801"/>
    </source>
</evidence>
<dbReference type="InterPro" id="IPR013783">
    <property type="entry name" value="Ig-like_fold"/>
</dbReference>
<dbReference type="GO" id="GO:0009252">
    <property type="term" value="P:peptidoglycan biosynthetic process"/>
    <property type="evidence" value="ECO:0007669"/>
    <property type="project" value="UniProtKB-KW"/>
</dbReference>
<evidence type="ECO:0000259" key="20">
    <source>
        <dbReference type="PROSITE" id="PS50853"/>
    </source>
</evidence>
<dbReference type="InterPro" id="IPR050396">
    <property type="entry name" value="Glycosyltr_51/Transpeptidase"/>
</dbReference>
<dbReference type="InterPro" id="IPR036116">
    <property type="entry name" value="FN3_sf"/>
</dbReference>
<dbReference type="SUPFAM" id="SSF49265">
    <property type="entry name" value="Fibronectin type III"/>
    <property type="match status" value="1"/>
</dbReference>
<dbReference type="CDD" id="cd00063">
    <property type="entry name" value="FN3"/>
    <property type="match status" value="1"/>
</dbReference>
<evidence type="ECO:0000256" key="12">
    <source>
        <dbReference type="ARBA" id="ARBA00022989"/>
    </source>
</evidence>
<keyword evidence="14" id="KW-0511">Multifunctional enzyme</keyword>
<evidence type="ECO:0000256" key="3">
    <source>
        <dbReference type="ARBA" id="ARBA00022475"/>
    </source>
</evidence>
<dbReference type="InterPro" id="IPR003961">
    <property type="entry name" value="FN3_dom"/>
</dbReference>
<reference evidence="22" key="1">
    <citation type="submission" date="2017-02" db="EMBL/GenBank/DDBJ databases">
        <title>Delineation of Paenibacillus larvae strains originating from foulbrood outbreaks.</title>
        <authorList>
            <person name="Beims H."/>
            <person name="Bunk B."/>
            <person name="Sproeer C."/>
            <person name="Mohr K.I."/>
            <person name="Pradella S."/>
            <person name="Guenther G."/>
            <person name="Rohde M."/>
            <person name="von der Ohe W."/>
            <person name="Steinert M."/>
        </authorList>
    </citation>
    <scope>NUCLEOTIDE SEQUENCE [LARGE SCALE GENOMIC DNA]</scope>
    <source>
        <strain evidence="22">Eric_III</strain>
    </source>
</reference>
<keyword evidence="8 19" id="KW-0812">Transmembrane</keyword>
<dbReference type="PANTHER" id="PTHR32282:SF32">
    <property type="entry name" value="PENICILLIN-BINDING PROTEIN 2A"/>
    <property type="match status" value="1"/>
</dbReference>
<dbReference type="PANTHER" id="PTHR32282">
    <property type="entry name" value="BINDING PROTEIN TRANSPEPTIDASE, PUTATIVE-RELATED"/>
    <property type="match status" value="1"/>
</dbReference>
<accession>A0A2L1TZ94</accession>
<keyword evidence="10" id="KW-0133">Cell shape</keyword>
<dbReference type="GO" id="GO:0071555">
    <property type="term" value="P:cell wall organization"/>
    <property type="evidence" value="ECO:0007669"/>
    <property type="project" value="UniProtKB-KW"/>
</dbReference>
<dbReference type="GO" id="GO:0030288">
    <property type="term" value="C:outer membrane-bounded periplasmic space"/>
    <property type="evidence" value="ECO:0007669"/>
    <property type="project" value="TreeGrafter"/>
</dbReference>
<feature type="domain" description="Fibronectin type-III" evidence="20">
    <location>
        <begin position="664"/>
        <end position="757"/>
    </location>
</feature>
<dbReference type="NCBIfam" id="TIGR02074">
    <property type="entry name" value="PBP_1a_fam"/>
    <property type="match status" value="1"/>
</dbReference>
<gene>
    <name evidence="21" type="primary">pbpF2</name>
    <name evidence="21" type="ORF">ERICIII_01825</name>
</gene>
<feature type="compositionally biased region" description="Basic and acidic residues" evidence="18">
    <location>
        <begin position="796"/>
        <end position="810"/>
    </location>
</feature>
<keyword evidence="9" id="KW-0378">Hydrolase</keyword>
<evidence type="ECO:0000256" key="8">
    <source>
        <dbReference type="ARBA" id="ARBA00022692"/>
    </source>
</evidence>
<comment type="similarity">
    <text evidence="1">In the C-terminal section; belongs to the transpeptidase family.</text>
</comment>
<keyword evidence="4" id="KW-0121">Carboxypeptidase</keyword>